<dbReference type="EMBL" id="LKAM01000006">
    <property type="protein sequence ID" value="KUM48300.1"/>
    <property type="molecule type" value="Genomic_DNA"/>
</dbReference>
<accession>A0A101LZT5</accession>
<comment type="caution">
    <text evidence="2">The sequence shown here is derived from an EMBL/GenBank/DDBJ whole genome shotgun (WGS) entry which is preliminary data.</text>
</comment>
<organism evidence="2">
    <name type="scientific">Picea glauca</name>
    <name type="common">White spruce</name>
    <name type="synonym">Pinus glauca</name>
    <dbReference type="NCBI Taxonomy" id="3330"/>
    <lineage>
        <taxon>Eukaryota</taxon>
        <taxon>Viridiplantae</taxon>
        <taxon>Streptophyta</taxon>
        <taxon>Embryophyta</taxon>
        <taxon>Tracheophyta</taxon>
        <taxon>Spermatophyta</taxon>
        <taxon>Pinopsida</taxon>
        <taxon>Pinidae</taxon>
        <taxon>Conifers I</taxon>
        <taxon>Pinales</taxon>
        <taxon>Pinaceae</taxon>
        <taxon>Picea</taxon>
    </lineage>
</organism>
<keyword evidence="2" id="KW-0496">Mitochondrion</keyword>
<feature type="region of interest" description="Disordered" evidence="1">
    <location>
        <begin position="1"/>
        <end position="33"/>
    </location>
</feature>
<proteinExistence type="predicted"/>
<geneLocation type="mitochondrion" evidence="2"/>
<name>A0A101LZT5_PICGL</name>
<gene>
    <name evidence="2" type="ORF">ABT39_MTgene5300</name>
</gene>
<dbReference type="AlphaFoldDB" id="A0A101LZT5"/>
<sequence length="50" mass="5764">MVGLRTHRTQEPTGFTEVVHPQRSKQLEHSKSGASARFIHLYNKESPLIY</sequence>
<evidence type="ECO:0000256" key="1">
    <source>
        <dbReference type="SAM" id="MobiDB-lite"/>
    </source>
</evidence>
<evidence type="ECO:0000313" key="2">
    <source>
        <dbReference type="EMBL" id="KUM48300.1"/>
    </source>
</evidence>
<protein>
    <submittedName>
        <fullName evidence="2">Uncharacterized protein</fullName>
    </submittedName>
</protein>
<reference evidence="2" key="1">
    <citation type="journal article" date="2015" name="Genome Biol. Evol.">
        <title>Organellar Genomes of White Spruce (Picea glauca): Assembly and Annotation.</title>
        <authorList>
            <person name="Jackman S.D."/>
            <person name="Warren R.L."/>
            <person name="Gibb E.A."/>
            <person name="Vandervalk B.P."/>
            <person name="Mohamadi H."/>
            <person name="Chu J."/>
            <person name="Raymond A."/>
            <person name="Pleasance S."/>
            <person name="Coope R."/>
            <person name="Wildung M.R."/>
            <person name="Ritland C.E."/>
            <person name="Bousquet J."/>
            <person name="Jones S.J."/>
            <person name="Bohlmann J."/>
            <person name="Birol I."/>
        </authorList>
    </citation>
    <scope>NUCLEOTIDE SEQUENCE [LARGE SCALE GENOMIC DNA]</scope>
    <source>
        <tissue evidence="2">Flushing bud</tissue>
    </source>
</reference>